<organism evidence="2 3">
    <name type="scientific">Thiohalorhabdus methylotrophus</name>
    <dbReference type="NCBI Taxonomy" id="3242694"/>
    <lineage>
        <taxon>Bacteria</taxon>
        <taxon>Pseudomonadati</taxon>
        <taxon>Pseudomonadota</taxon>
        <taxon>Gammaproteobacteria</taxon>
        <taxon>Thiohalorhabdales</taxon>
        <taxon>Thiohalorhabdaceae</taxon>
        <taxon>Thiohalorhabdus</taxon>
    </lineage>
</organism>
<dbReference type="RefSeq" id="WP_373656310.1">
    <property type="nucleotide sequence ID" value="NZ_JBGUAW010000007.1"/>
</dbReference>
<dbReference type="InterPro" id="IPR007801">
    <property type="entry name" value="MbnB/TglH/ChrH"/>
</dbReference>
<name>A0ABV4TZL1_9GAMM</name>
<evidence type="ECO:0000256" key="1">
    <source>
        <dbReference type="HAMAP-Rule" id="MF_00697"/>
    </source>
</evidence>
<dbReference type="PANTHER" id="PTHR42194:SF1">
    <property type="entry name" value="UPF0276 PROTEIN HI_1600"/>
    <property type="match status" value="1"/>
</dbReference>
<reference evidence="2 3" key="1">
    <citation type="submission" date="2024-08" db="EMBL/GenBank/DDBJ databases">
        <title>Whole-genome sequencing of halo(alkali)philic microorganisms from hypersaline lakes.</title>
        <authorList>
            <person name="Sorokin D.Y."/>
            <person name="Merkel A.Y."/>
            <person name="Messina E."/>
            <person name="Yakimov M."/>
        </authorList>
    </citation>
    <scope>NUCLEOTIDE SEQUENCE [LARGE SCALE GENOMIC DNA]</scope>
    <source>
        <strain evidence="2 3">Cl-TMA</strain>
    </source>
</reference>
<dbReference type="NCBIfam" id="NF003818">
    <property type="entry name" value="PRK05409.1"/>
    <property type="match status" value="1"/>
</dbReference>
<comment type="caution">
    <text evidence="2">The sequence shown here is derived from an EMBL/GenBank/DDBJ whole genome shotgun (WGS) entry which is preliminary data.</text>
</comment>
<comment type="similarity">
    <text evidence="1">Belongs to the UPF0276 family.</text>
</comment>
<dbReference type="Proteomes" id="UP001575181">
    <property type="component" value="Unassembled WGS sequence"/>
</dbReference>
<gene>
    <name evidence="2" type="ORF">ACERLL_11875</name>
</gene>
<dbReference type="SUPFAM" id="SSF51658">
    <property type="entry name" value="Xylose isomerase-like"/>
    <property type="match status" value="1"/>
</dbReference>
<dbReference type="InterPro" id="IPR036237">
    <property type="entry name" value="Xyl_isomerase-like_sf"/>
</dbReference>
<dbReference type="EMBL" id="JBGUAW010000007">
    <property type="protein sequence ID" value="MFA9461525.1"/>
    <property type="molecule type" value="Genomic_DNA"/>
</dbReference>
<dbReference type="HAMAP" id="MF_00697">
    <property type="entry name" value="UPF0276"/>
    <property type="match status" value="1"/>
</dbReference>
<keyword evidence="3" id="KW-1185">Reference proteome</keyword>
<protein>
    <recommendedName>
        <fullName evidence="1">UPF0276 protein ACERLL_11875</fullName>
    </recommendedName>
</protein>
<evidence type="ECO:0000313" key="2">
    <source>
        <dbReference type="EMBL" id="MFA9461525.1"/>
    </source>
</evidence>
<dbReference type="PANTHER" id="PTHR42194">
    <property type="entry name" value="UPF0276 PROTEIN HI_1600"/>
    <property type="match status" value="1"/>
</dbReference>
<evidence type="ECO:0000313" key="3">
    <source>
        <dbReference type="Proteomes" id="UP001575181"/>
    </source>
</evidence>
<dbReference type="Gene3D" id="3.20.20.150">
    <property type="entry name" value="Divalent-metal-dependent TIM barrel enzymes"/>
    <property type="match status" value="1"/>
</dbReference>
<sequence>MKASAPVADPASGTGIRGAGLGVRRALLGPLLERPDAALDFLEVTPENWIGVGGAQGRSFRRVIEGRPLAAHGLSLNIGGPAPLDADHLDALKAFLDDNGVAVYSEHLSYCADDGQLYDLLPLPFTEEAVHYVAGRVRRVQEHLGRRMALENVSYYAAPGRAMDEAAFVSAVAEEADCELLLDVNNVYVNSVNHGYDAESYLAALPGDRVAYFHIAGHRQEAPDLVIDTHGAPVIDPVWRLLESAYGRFGPLPTLLERDTEIPPLDDLLAEVAAIRRSQARLEEVRA</sequence>
<proteinExistence type="inferred from homology"/>
<dbReference type="Pfam" id="PF05114">
    <property type="entry name" value="MbnB_TglH_ChrH"/>
    <property type="match status" value="1"/>
</dbReference>
<accession>A0ABV4TZL1</accession>